<evidence type="ECO:0000313" key="3">
    <source>
        <dbReference type="Proteomes" id="UP000245887"/>
    </source>
</evidence>
<organism evidence="2 3">
    <name type="scientific">Tamilnaduibacter salinus</name>
    <dbReference type="NCBI Taxonomy" id="1484056"/>
    <lineage>
        <taxon>Bacteria</taxon>
        <taxon>Pseudomonadati</taxon>
        <taxon>Pseudomonadota</taxon>
        <taxon>Gammaproteobacteria</taxon>
        <taxon>Pseudomonadales</taxon>
        <taxon>Marinobacteraceae</taxon>
        <taxon>Tamilnaduibacter</taxon>
    </lineage>
</organism>
<dbReference type="EMBL" id="QEKQ01000010">
    <property type="protein sequence ID" value="PVY69993.1"/>
    <property type="molecule type" value="Genomic_DNA"/>
</dbReference>
<accession>A0A2U1CTF4</accession>
<proteinExistence type="predicted"/>
<name>A0A2U1CTF4_9GAMM</name>
<dbReference type="SUPFAM" id="SSF53850">
    <property type="entry name" value="Periplasmic binding protein-like II"/>
    <property type="match status" value="1"/>
</dbReference>
<reference evidence="2 3" key="1">
    <citation type="submission" date="2018-04" db="EMBL/GenBank/DDBJ databases">
        <title>Genomic Encyclopedia of Type Strains, Phase IV (KMG-IV): sequencing the most valuable type-strain genomes for metagenomic binning, comparative biology and taxonomic classification.</title>
        <authorList>
            <person name="Goeker M."/>
        </authorList>
    </citation>
    <scope>NUCLEOTIDE SEQUENCE [LARGE SCALE GENOMIC DNA]</scope>
    <source>
        <strain evidence="2 3">DSM 28688</strain>
    </source>
</reference>
<evidence type="ECO:0000259" key="1">
    <source>
        <dbReference type="Pfam" id="PF00497"/>
    </source>
</evidence>
<dbReference type="Gene3D" id="3.40.190.10">
    <property type="entry name" value="Periplasmic binding protein-like II"/>
    <property type="match status" value="2"/>
</dbReference>
<feature type="domain" description="Solute-binding protein family 3/N-terminal" evidence="1">
    <location>
        <begin position="17"/>
        <end position="216"/>
    </location>
</feature>
<gene>
    <name evidence="2" type="ORF">C8D92_11023</name>
</gene>
<protein>
    <submittedName>
        <fullName evidence="2">Polar amino acid transport system substrate-binding protein</fullName>
    </submittedName>
</protein>
<dbReference type="InterPro" id="IPR001638">
    <property type="entry name" value="Solute-binding_3/MltF_N"/>
</dbReference>
<sequence>MILAVSAPVRSATDTLRVGLEPFPPLITEEASGYSVEWLRAVAREAGMTLRLNIMPYSRAKISLMADQVDLIGHTPYGLESDRFYQFAQELSHRVTTRLEAFSLSRDHLALKEATNTFVGTPFGNTGFIAELTGLDQDRFVEGTLENVVNMLLASRVDTVVFERVSVMTRLRKEAEQPVYYRRIEQVDAGFAIRASDTALHQRLESAIDAVNADAIYRPYADLRDVPSEGVIRPDAE</sequence>
<dbReference type="Pfam" id="PF00497">
    <property type="entry name" value="SBP_bac_3"/>
    <property type="match status" value="1"/>
</dbReference>
<dbReference type="Proteomes" id="UP000245887">
    <property type="component" value="Unassembled WGS sequence"/>
</dbReference>
<evidence type="ECO:0000313" key="2">
    <source>
        <dbReference type="EMBL" id="PVY69993.1"/>
    </source>
</evidence>
<comment type="caution">
    <text evidence="2">The sequence shown here is derived from an EMBL/GenBank/DDBJ whole genome shotgun (WGS) entry which is preliminary data.</text>
</comment>
<dbReference type="AlphaFoldDB" id="A0A2U1CTF4"/>